<dbReference type="Proteomes" id="UP000199527">
    <property type="component" value="Unassembled WGS sequence"/>
</dbReference>
<gene>
    <name evidence="1" type="ORF">SAMN04488540_12920</name>
</gene>
<name>A0A1G9BFI0_9GAMM</name>
<reference evidence="2" key="1">
    <citation type="submission" date="2016-10" db="EMBL/GenBank/DDBJ databases">
        <authorList>
            <person name="Varghese N."/>
            <person name="Submissions S."/>
        </authorList>
    </citation>
    <scope>NUCLEOTIDE SEQUENCE [LARGE SCALE GENOMIC DNA]</scope>
    <source>
        <strain evidence="2">DSM 23317</strain>
    </source>
</reference>
<accession>A0A1G9BFI0</accession>
<protein>
    <submittedName>
        <fullName evidence="1">Uncharacterized protein</fullName>
    </submittedName>
</protein>
<dbReference type="EMBL" id="FNEM01000029">
    <property type="protein sequence ID" value="SDK38288.1"/>
    <property type="molecule type" value="Genomic_DNA"/>
</dbReference>
<dbReference type="AlphaFoldDB" id="A0A1G9BFI0"/>
<organism evidence="1 2">
    <name type="scientific">Ferrimonas sediminum</name>
    <dbReference type="NCBI Taxonomy" id="718193"/>
    <lineage>
        <taxon>Bacteria</taxon>
        <taxon>Pseudomonadati</taxon>
        <taxon>Pseudomonadota</taxon>
        <taxon>Gammaproteobacteria</taxon>
        <taxon>Alteromonadales</taxon>
        <taxon>Ferrimonadaceae</taxon>
        <taxon>Ferrimonas</taxon>
    </lineage>
</organism>
<proteinExistence type="predicted"/>
<dbReference type="RefSeq" id="WP_090368458.1">
    <property type="nucleotide sequence ID" value="NZ_FNEM01000029.1"/>
</dbReference>
<evidence type="ECO:0000313" key="2">
    <source>
        <dbReference type="Proteomes" id="UP000199527"/>
    </source>
</evidence>
<evidence type="ECO:0000313" key="1">
    <source>
        <dbReference type="EMBL" id="SDK38288.1"/>
    </source>
</evidence>
<sequence>MAKLRRKPNAHPIARVLSGVTLFLILLFFFNSARMIHADGVWQQFSDSVSATLTTGEPAQ</sequence>
<dbReference type="OrthoDB" id="9878701at2"/>
<keyword evidence="2" id="KW-1185">Reference proteome</keyword>